<evidence type="ECO:0000256" key="1">
    <source>
        <dbReference type="SAM" id="MobiDB-lite"/>
    </source>
</evidence>
<gene>
    <name evidence="3" type="primary">LOC100834095</name>
    <name evidence="2" type="ORF">BRADI_2g20120v3</name>
</gene>
<feature type="region of interest" description="Disordered" evidence="1">
    <location>
        <begin position="1"/>
        <end position="23"/>
    </location>
</feature>
<reference evidence="2" key="2">
    <citation type="submission" date="2017-06" db="EMBL/GenBank/DDBJ databases">
        <title>WGS assembly of Brachypodium distachyon.</title>
        <authorList>
            <consortium name="The International Brachypodium Initiative"/>
            <person name="Lucas S."/>
            <person name="Harmon-Smith M."/>
            <person name="Lail K."/>
            <person name="Tice H."/>
            <person name="Grimwood J."/>
            <person name="Bruce D."/>
            <person name="Barry K."/>
            <person name="Shu S."/>
            <person name="Lindquist E."/>
            <person name="Wang M."/>
            <person name="Pitluck S."/>
            <person name="Vogel J.P."/>
            <person name="Garvin D.F."/>
            <person name="Mockler T.C."/>
            <person name="Schmutz J."/>
            <person name="Rokhsar D."/>
            <person name="Bevan M.W."/>
        </authorList>
    </citation>
    <scope>NUCLEOTIDE SEQUENCE</scope>
    <source>
        <strain evidence="2">Bd21</strain>
    </source>
</reference>
<dbReference type="eggNOG" id="ENOG502R6UW">
    <property type="taxonomic scope" value="Eukaryota"/>
</dbReference>
<evidence type="ECO:0000313" key="2">
    <source>
        <dbReference type="EMBL" id="KQK05450.1"/>
    </source>
</evidence>
<sequence length="188" mass="18327">MKQDQKGDGGGGGGGGGGKKLGRWLGAPVRALSRACDSYVRKMSACAGHMPAQYAGAVGRGGFGGPGSMNAAAFSSRSTRRGDDAEVAELVRAMSQRSAARASPDTAAAALPVRSRSVAVGRIDEDAPVEFGADAGRVGLPPPAVRRSRSVAVGGFPPRSGGFGAAAATKKAPGGGGGAAAAVVVHGG</sequence>
<dbReference type="PANTHER" id="PTHR33526:SF14">
    <property type="entry name" value="OS05G0512100 PROTEIN"/>
    <property type="match status" value="1"/>
</dbReference>
<dbReference type="EMBL" id="CM000881">
    <property type="protein sequence ID" value="KQK05450.1"/>
    <property type="molecule type" value="Genomic_DNA"/>
</dbReference>
<feature type="compositionally biased region" description="Gly residues" evidence="1">
    <location>
        <begin position="8"/>
        <end position="19"/>
    </location>
</feature>
<reference evidence="2 3" key="1">
    <citation type="journal article" date="2010" name="Nature">
        <title>Genome sequencing and analysis of the model grass Brachypodium distachyon.</title>
        <authorList>
            <consortium name="International Brachypodium Initiative"/>
        </authorList>
    </citation>
    <scope>NUCLEOTIDE SEQUENCE [LARGE SCALE GENOMIC DNA]</scope>
    <source>
        <strain evidence="2">Bd21</strain>
        <strain evidence="3">cv. Bd21</strain>
    </source>
</reference>
<dbReference type="GeneID" id="100834095"/>
<protein>
    <submittedName>
        <fullName evidence="2 3">Uncharacterized protein</fullName>
    </submittedName>
</protein>
<dbReference type="RefSeq" id="XP_003566052.1">
    <property type="nucleotide sequence ID" value="XM_003566004.4"/>
</dbReference>
<keyword evidence="4" id="KW-1185">Reference proteome</keyword>
<organism evidence="2">
    <name type="scientific">Brachypodium distachyon</name>
    <name type="common">Purple false brome</name>
    <name type="synonym">Trachynia distachya</name>
    <dbReference type="NCBI Taxonomy" id="15368"/>
    <lineage>
        <taxon>Eukaryota</taxon>
        <taxon>Viridiplantae</taxon>
        <taxon>Streptophyta</taxon>
        <taxon>Embryophyta</taxon>
        <taxon>Tracheophyta</taxon>
        <taxon>Spermatophyta</taxon>
        <taxon>Magnoliopsida</taxon>
        <taxon>Liliopsida</taxon>
        <taxon>Poales</taxon>
        <taxon>Poaceae</taxon>
        <taxon>BOP clade</taxon>
        <taxon>Pooideae</taxon>
        <taxon>Stipodae</taxon>
        <taxon>Brachypodieae</taxon>
        <taxon>Brachypodium</taxon>
    </lineage>
</organism>
<dbReference type="EnsemblPlants" id="KQK05450">
    <property type="protein sequence ID" value="KQK05450"/>
    <property type="gene ID" value="BRADI_2g20120v3"/>
</dbReference>
<accession>I1HHQ7</accession>
<evidence type="ECO:0000313" key="3">
    <source>
        <dbReference type="EnsemblPlants" id="KQK05450"/>
    </source>
</evidence>
<dbReference type="AlphaFoldDB" id="I1HHQ7"/>
<dbReference type="KEGG" id="bdi:100834095"/>
<dbReference type="HOGENOM" id="CLU_137077_0_0_1"/>
<dbReference type="PANTHER" id="PTHR33526">
    <property type="entry name" value="OS07G0123800 PROTEIN"/>
    <property type="match status" value="1"/>
</dbReference>
<dbReference type="Gramene" id="KQK05450">
    <property type="protein sequence ID" value="KQK05450"/>
    <property type="gene ID" value="BRADI_2g20120v3"/>
</dbReference>
<dbReference type="OMA" id="SACAGRM"/>
<dbReference type="Proteomes" id="UP000008810">
    <property type="component" value="Chromosome 2"/>
</dbReference>
<dbReference type="STRING" id="15368.I1HHQ7"/>
<proteinExistence type="predicted"/>
<reference evidence="3" key="3">
    <citation type="submission" date="2018-08" db="UniProtKB">
        <authorList>
            <consortium name="EnsemblPlants"/>
        </authorList>
    </citation>
    <scope>IDENTIFICATION</scope>
    <source>
        <strain evidence="3">cv. Bd21</strain>
    </source>
</reference>
<evidence type="ECO:0000313" key="4">
    <source>
        <dbReference type="Proteomes" id="UP000008810"/>
    </source>
</evidence>
<dbReference type="OrthoDB" id="694638at2759"/>
<name>I1HHQ7_BRADI</name>